<comment type="similarity">
    <text evidence="1 4">Belongs to the carbohydrate kinase PfkB family.</text>
</comment>
<dbReference type="PROSITE" id="PS00584">
    <property type="entry name" value="PFKB_KINASES_2"/>
    <property type="match status" value="1"/>
</dbReference>
<gene>
    <name evidence="6" type="ORF">Clopa_3701</name>
</gene>
<dbReference type="Proteomes" id="UP000013523">
    <property type="component" value="Chromosome"/>
</dbReference>
<dbReference type="PANTHER" id="PTHR10584:SF166">
    <property type="entry name" value="RIBOKINASE"/>
    <property type="match status" value="1"/>
</dbReference>
<dbReference type="Pfam" id="PF00294">
    <property type="entry name" value="PfkB"/>
    <property type="match status" value="1"/>
</dbReference>
<dbReference type="PRINTS" id="PR00990">
    <property type="entry name" value="RIBOKINASE"/>
</dbReference>
<dbReference type="SUPFAM" id="SSF53613">
    <property type="entry name" value="Ribokinase-like"/>
    <property type="match status" value="1"/>
</dbReference>
<dbReference type="PATRIC" id="fig|86416.3.peg.3699"/>
<organism evidence="6 7">
    <name type="scientific">Clostridium pasteurianum BC1</name>
    <dbReference type="NCBI Taxonomy" id="86416"/>
    <lineage>
        <taxon>Bacteria</taxon>
        <taxon>Bacillati</taxon>
        <taxon>Bacillota</taxon>
        <taxon>Clostridia</taxon>
        <taxon>Eubacteriales</taxon>
        <taxon>Clostridiaceae</taxon>
        <taxon>Clostridium</taxon>
    </lineage>
</organism>
<evidence type="ECO:0000256" key="2">
    <source>
        <dbReference type="ARBA" id="ARBA00022679"/>
    </source>
</evidence>
<dbReference type="KEGG" id="cpas:Clopa_3701"/>
<dbReference type="InterPro" id="IPR011611">
    <property type="entry name" value="PfkB_dom"/>
</dbReference>
<evidence type="ECO:0000259" key="5">
    <source>
        <dbReference type="Pfam" id="PF00294"/>
    </source>
</evidence>
<keyword evidence="3 4" id="KW-0418">Kinase</keyword>
<proteinExistence type="inferred from homology"/>
<dbReference type="eggNOG" id="COG0524">
    <property type="taxonomic scope" value="Bacteria"/>
</dbReference>
<dbReference type="OrthoDB" id="9775849at2"/>
<dbReference type="HOGENOM" id="CLU_027634_6_0_9"/>
<evidence type="ECO:0000313" key="6">
    <source>
        <dbReference type="EMBL" id="AGK98480.1"/>
    </source>
</evidence>
<dbReference type="RefSeq" id="WP_015616763.1">
    <property type="nucleotide sequence ID" value="NC_021182.1"/>
</dbReference>
<dbReference type="PANTHER" id="PTHR10584">
    <property type="entry name" value="SUGAR KINASE"/>
    <property type="match status" value="1"/>
</dbReference>
<evidence type="ECO:0000256" key="4">
    <source>
        <dbReference type="RuleBase" id="RU003704"/>
    </source>
</evidence>
<dbReference type="CDD" id="cd01166">
    <property type="entry name" value="KdgK"/>
    <property type="match status" value="1"/>
</dbReference>
<dbReference type="STRING" id="86416.Clopa_3701"/>
<dbReference type="GO" id="GO:0006796">
    <property type="term" value="P:phosphate-containing compound metabolic process"/>
    <property type="evidence" value="ECO:0007669"/>
    <property type="project" value="UniProtKB-ARBA"/>
</dbReference>
<dbReference type="InterPro" id="IPR002139">
    <property type="entry name" value="Ribo/fructo_kinase"/>
</dbReference>
<feature type="domain" description="Carbohydrate kinase PfkB" evidence="5">
    <location>
        <begin position="6"/>
        <end position="294"/>
    </location>
</feature>
<accession>R4KFU7</accession>
<dbReference type="AlphaFoldDB" id="R4KFU7"/>
<evidence type="ECO:0000256" key="3">
    <source>
        <dbReference type="ARBA" id="ARBA00022777"/>
    </source>
</evidence>
<keyword evidence="2 4" id="KW-0808">Transferase</keyword>
<dbReference type="InterPro" id="IPR029056">
    <property type="entry name" value="Ribokinase-like"/>
</dbReference>
<keyword evidence="7" id="KW-1185">Reference proteome</keyword>
<protein>
    <submittedName>
        <fullName evidence="6">Sugar kinase, ribokinase</fullName>
    </submittedName>
</protein>
<name>R4KFU7_CLOPA</name>
<sequence length="316" mass="34626">MNKYDVITIGDINPDLVFAGIEKLPGAGEEKQVDNMFLKLGGGAALCAAGLAKLGMNISFNSVVGNDLYGKFLISEMNKLNIDTSHINVLKENSTGITVALTNSKNRTFITYKGSNGKLDFNKINGNYLKQAKHVHLTGYCKETHDSFIKIVKMAKENNLTASLDVGWDDTGEWDSRIFNIISLVDIFLPNETEALHYCRCSKVEDALDKLTYYGNLVVIKLGSSGSIAKVNNKLYRKQAYKVDTVDTTGAGDSFNAGFIYSYLNNYGIEQCLSIANACGALSTTGFGGNTSFPNIEKVMDFIKKNSDKYTSISRN</sequence>
<dbReference type="InterPro" id="IPR002173">
    <property type="entry name" value="Carboh/pur_kinase_PfkB_CS"/>
</dbReference>
<evidence type="ECO:0000313" key="7">
    <source>
        <dbReference type="Proteomes" id="UP000013523"/>
    </source>
</evidence>
<evidence type="ECO:0000256" key="1">
    <source>
        <dbReference type="ARBA" id="ARBA00010688"/>
    </source>
</evidence>
<dbReference type="Gene3D" id="3.40.1190.20">
    <property type="match status" value="1"/>
</dbReference>
<dbReference type="EMBL" id="CP003261">
    <property type="protein sequence ID" value="AGK98480.1"/>
    <property type="molecule type" value="Genomic_DNA"/>
</dbReference>
<reference evidence="6 7" key="1">
    <citation type="submission" date="2012-01" db="EMBL/GenBank/DDBJ databases">
        <title>Complete sequence of chromosome of Clostridium pasteurianum BC1.</title>
        <authorList>
            <consortium name="US DOE Joint Genome Institute"/>
            <person name="Lucas S."/>
            <person name="Han J."/>
            <person name="Lapidus A."/>
            <person name="Cheng J.-F."/>
            <person name="Goodwin L."/>
            <person name="Pitluck S."/>
            <person name="Peters L."/>
            <person name="Mikhailova N."/>
            <person name="Teshima H."/>
            <person name="Detter J.C."/>
            <person name="Han C."/>
            <person name="Tapia R."/>
            <person name="Land M."/>
            <person name="Hauser L."/>
            <person name="Kyrpides N."/>
            <person name="Ivanova N."/>
            <person name="Pagani I."/>
            <person name="Dunn J."/>
            <person name="Taghavi S."/>
            <person name="Francis A."/>
            <person name="van der Lelie D."/>
            <person name="Woyke T."/>
        </authorList>
    </citation>
    <scope>NUCLEOTIDE SEQUENCE [LARGE SCALE GENOMIC DNA]</scope>
    <source>
        <strain evidence="6 7">BC1</strain>
    </source>
</reference>
<dbReference type="GO" id="GO:0016301">
    <property type="term" value="F:kinase activity"/>
    <property type="evidence" value="ECO:0007669"/>
    <property type="project" value="UniProtKB-KW"/>
</dbReference>